<gene>
    <name evidence="1" type="ORF">Sangu_1448900</name>
</gene>
<name>A0AAW2N820_9LAMI</name>
<proteinExistence type="predicted"/>
<sequence length="184" mass="21188">MRMTLMWSVNDLPAYGMTFGWSTAGILGRPICMDDIRALSAARNKKAFTKNRRNKVAHLRLTGDQILNWVANISPAVEMPLYLPDGYGSNCNWTKKSSFSDPPYLSTLLIRYNLDVMHIEKNIFDNIFNIIMDIKENTKDNINACRDLKIICNHCELELDERRPNVMPKAVYTLGKEQKKRVCE</sequence>
<dbReference type="PANTHER" id="PTHR10775:SF193">
    <property type="entry name" value="DUF4216 DOMAIN-CONTAINING PROTEIN"/>
    <property type="match status" value="1"/>
</dbReference>
<protein>
    <submittedName>
        <fullName evidence="1">Uncharacterized protein</fullName>
    </submittedName>
</protein>
<reference evidence="1" key="2">
    <citation type="journal article" date="2024" name="Plant">
        <title>Genomic evolution and insights into agronomic trait innovations of Sesamum species.</title>
        <authorList>
            <person name="Miao H."/>
            <person name="Wang L."/>
            <person name="Qu L."/>
            <person name="Liu H."/>
            <person name="Sun Y."/>
            <person name="Le M."/>
            <person name="Wang Q."/>
            <person name="Wei S."/>
            <person name="Zheng Y."/>
            <person name="Lin W."/>
            <person name="Duan Y."/>
            <person name="Cao H."/>
            <person name="Xiong S."/>
            <person name="Wang X."/>
            <person name="Wei L."/>
            <person name="Li C."/>
            <person name="Ma Q."/>
            <person name="Ju M."/>
            <person name="Zhao R."/>
            <person name="Li G."/>
            <person name="Mu C."/>
            <person name="Tian Q."/>
            <person name="Mei H."/>
            <person name="Zhang T."/>
            <person name="Gao T."/>
            <person name="Zhang H."/>
        </authorList>
    </citation>
    <scope>NUCLEOTIDE SEQUENCE</scope>
    <source>
        <strain evidence="1">G01</strain>
    </source>
</reference>
<dbReference type="AlphaFoldDB" id="A0AAW2N820"/>
<organism evidence="1">
    <name type="scientific">Sesamum angustifolium</name>
    <dbReference type="NCBI Taxonomy" id="2727405"/>
    <lineage>
        <taxon>Eukaryota</taxon>
        <taxon>Viridiplantae</taxon>
        <taxon>Streptophyta</taxon>
        <taxon>Embryophyta</taxon>
        <taxon>Tracheophyta</taxon>
        <taxon>Spermatophyta</taxon>
        <taxon>Magnoliopsida</taxon>
        <taxon>eudicotyledons</taxon>
        <taxon>Gunneridae</taxon>
        <taxon>Pentapetalae</taxon>
        <taxon>asterids</taxon>
        <taxon>lamiids</taxon>
        <taxon>Lamiales</taxon>
        <taxon>Pedaliaceae</taxon>
        <taxon>Sesamum</taxon>
    </lineage>
</organism>
<dbReference type="PANTHER" id="PTHR10775">
    <property type="entry name" value="OS08G0208400 PROTEIN"/>
    <property type="match status" value="1"/>
</dbReference>
<comment type="caution">
    <text evidence="1">The sequence shown here is derived from an EMBL/GenBank/DDBJ whole genome shotgun (WGS) entry which is preliminary data.</text>
</comment>
<reference evidence="1" key="1">
    <citation type="submission" date="2020-06" db="EMBL/GenBank/DDBJ databases">
        <authorList>
            <person name="Li T."/>
            <person name="Hu X."/>
            <person name="Zhang T."/>
            <person name="Song X."/>
            <person name="Zhang H."/>
            <person name="Dai N."/>
            <person name="Sheng W."/>
            <person name="Hou X."/>
            <person name="Wei L."/>
        </authorList>
    </citation>
    <scope>NUCLEOTIDE SEQUENCE</scope>
    <source>
        <strain evidence="1">G01</strain>
        <tissue evidence="1">Leaf</tissue>
    </source>
</reference>
<dbReference type="EMBL" id="JACGWK010000008">
    <property type="protein sequence ID" value="KAL0339268.1"/>
    <property type="molecule type" value="Genomic_DNA"/>
</dbReference>
<accession>A0AAW2N820</accession>
<evidence type="ECO:0000313" key="1">
    <source>
        <dbReference type="EMBL" id="KAL0339268.1"/>
    </source>
</evidence>